<gene>
    <name evidence="3" type="ORF">ATK78_2065</name>
</gene>
<reference evidence="3 4" key="1">
    <citation type="submission" date="2019-03" db="EMBL/GenBank/DDBJ databases">
        <title>Genomic Encyclopedia of Archaeal and Bacterial Type Strains, Phase II (KMG-II): from individual species to whole genera.</title>
        <authorList>
            <person name="Goeker M."/>
        </authorList>
    </citation>
    <scope>NUCLEOTIDE SEQUENCE [LARGE SCALE GENOMIC DNA]</scope>
    <source>
        <strain evidence="3 4">DSM 19035</strain>
    </source>
</reference>
<proteinExistence type="predicted"/>
<protein>
    <submittedName>
        <fullName evidence="3">Glycosyltransferase involved in cell wall biosynthesis</fullName>
    </submittedName>
</protein>
<name>A0A4R6SWX1_9SPHI</name>
<evidence type="ECO:0000259" key="2">
    <source>
        <dbReference type="Pfam" id="PF00534"/>
    </source>
</evidence>
<organism evidence="3 4">
    <name type="scientific">Pedobacter metabolipauper</name>
    <dbReference type="NCBI Taxonomy" id="425513"/>
    <lineage>
        <taxon>Bacteria</taxon>
        <taxon>Pseudomonadati</taxon>
        <taxon>Bacteroidota</taxon>
        <taxon>Sphingobacteriia</taxon>
        <taxon>Sphingobacteriales</taxon>
        <taxon>Sphingobacteriaceae</taxon>
        <taxon>Pedobacter</taxon>
    </lineage>
</organism>
<dbReference type="AlphaFoldDB" id="A0A4R6SWX1"/>
<dbReference type="InterPro" id="IPR001296">
    <property type="entry name" value="Glyco_trans_1"/>
</dbReference>
<accession>A0A4R6SWX1</accession>
<dbReference type="OrthoDB" id="9811239at2"/>
<dbReference type="EMBL" id="SNYC01000004">
    <property type="protein sequence ID" value="TDQ09906.1"/>
    <property type="molecule type" value="Genomic_DNA"/>
</dbReference>
<dbReference type="Gene3D" id="3.40.50.2000">
    <property type="entry name" value="Glycogen Phosphorylase B"/>
    <property type="match status" value="2"/>
</dbReference>
<evidence type="ECO:0000313" key="3">
    <source>
        <dbReference type="EMBL" id="TDQ09906.1"/>
    </source>
</evidence>
<evidence type="ECO:0000313" key="4">
    <source>
        <dbReference type="Proteomes" id="UP000295620"/>
    </source>
</evidence>
<dbReference type="PANTHER" id="PTHR46401:SF2">
    <property type="entry name" value="GLYCOSYLTRANSFERASE WBBK-RELATED"/>
    <property type="match status" value="1"/>
</dbReference>
<sequence>MKRFLTVFPSAENVHLIKDVGMVPYILHREFGYASTLACYKNDQYSYLNKEVNGLKIVYIKKIFNNPFLDVLIFLLWNARKYDVMQVYHLMRAQLIWCYVFRLLRFGKGKTHLKLDTGDSIYRFKMSGITGKFVAFLLSRIDLISVETMEFFEYLNAGNILGRPVIYIPNGFDDGGTRDSIRSDQKENKILTVGRIGSYQKATEILCQAFKIFAENNAIWELQVVGPIEEEFKSFINTYFDENPGLKGRVTFTGAIQDRKQLEDYYKTAKIFALTSRSEGFPLVFLEALKFGCYIISSDVPAASDIIGRNKYGAIFPIDDYIALSKQLTDTVQHQKFEGLAEAIQNYGYERFYWSEICRKLDQLIQVK</sequence>
<dbReference type="Proteomes" id="UP000295620">
    <property type="component" value="Unassembled WGS sequence"/>
</dbReference>
<dbReference type="GO" id="GO:0009103">
    <property type="term" value="P:lipopolysaccharide biosynthetic process"/>
    <property type="evidence" value="ECO:0007669"/>
    <property type="project" value="TreeGrafter"/>
</dbReference>
<keyword evidence="1 3" id="KW-0808">Transferase</keyword>
<keyword evidence="4" id="KW-1185">Reference proteome</keyword>
<dbReference type="SUPFAM" id="SSF53756">
    <property type="entry name" value="UDP-Glycosyltransferase/glycogen phosphorylase"/>
    <property type="match status" value="1"/>
</dbReference>
<feature type="domain" description="Glycosyl transferase family 1" evidence="2">
    <location>
        <begin position="178"/>
        <end position="350"/>
    </location>
</feature>
<dbReference type="PANTHER" id="PTHR46401">
    <property type="entry name" value="GLYCOSYLTRANSFERASE WBBK-RELATED"/>
    <property type="match status" value="1"/>
</dbReference>
<dbReference type="RefSeq" id="WP_133575955.1">
    <property type="nucleotide sequence ID" value="NZ_SNYC01000004.1"/>
</dbReference>
<evidence type="ECO:0000256" key="1">
    <source>
        <dbReference type="ARBA" id="ARBA00022679"/>
    </source>
</evidence>
<comment type="caution">
    <text evidence="3">The sequence shown here is derived from an EMBL/GenBank/DDBJ whole genome shotgun (WGS) entry which is preliminary data.</text>
</comment>
<dbReference type="Pfam" id="PF00534">
    <property type="entry name" value="Glycos_transf_1"/>
    <property type="match status" value="1"/>
</dbReference>
<dbReference type="GO" id="GO:0016757">
    <property type="term" value="F:glycosyltransferase activity"/>
    <property type="evidence" value="ECO:0007669"/>
    <property type="project" value="InterPro"/>
</dbReference>
<dbReference type="CDD" id="cd03801">
    <property type="entry name" value="GT4_PimA-like"/>
    <property type="match status" value="1"/>
</dbReference>